<protein>
    <recommendedName>
        <fullName evidence="1">Putative restriction endonuclease domain-containing protein</fullName>
    </recommendedName>
</protein>
<dbReference type="Pfam" id="PF05685">
    <property type="entry name" value="Uma2"/>
    <property type="match status" value="1"/>
</dbReference>
<sequence>MSDFVAEIEEKYQENEIEKMGSYNHSLVQARIAGLLLNTKNYSVFIELSLDAEAIDLSQFGLKAKNELKPDVCLYQNTGGLKERDVLKMREMPLLVIEIISPQQGIEEILAKFEAYFTLGVKSCWLVVPSLRVINVYSQLNQYQTFDRNDNEIIDEVIDIRLPISKIFDR</sequence>
<dbReference type="PANTHER" id="PTHR34107:SF4">
    <property type="entry name" value="SLL1222 PROTEIN"/>
    <property type="match status" value="1"/>
</dbReference>
<keyword evidence="3" id="KW-1185">Reference proteome</keyword>
<organism evidence="2 3">
    <name type="scientific">Thioploca ingrica</name>
    <dbReference type="NCBI Taxonomy" id="40754"/>
    <lineage>
        <taxon>Bacteria</taxon>
        <taxon>Pseudomonadati</taxon>
        <taxon>Pseudomonadota</taxon>
        <taxon>Gammaproteobacteria</taxon>
        <taxon>Thiotrichales</taxon>
        <taxon>Thiotrichaceae</taxon>
        <taxon>Thioploca</taxon>
    </lineage>
</organism>
<dbReference type="Gene3D" id="3.90.1570.10">
    <property type="entry name" value="tt1808, chain A"/>
    <property type="match status" value="1"/>
</dbReference>
<dbReference type="AlphaFoldDB" id="A0A090AJJ2"/>
<dbReference type="CDD" id="cd06260">
    <property type="entry name" value="DUF820-like"/>
    <property type="match status" value="1"/>
</dbReference>
<accession>A0A090AJJ2</accession>
<dbReference type="SUPFAM" id="SSF52980">
    <property type="entry name" value="Restriction endonuclease-like"/>
    <property type="match status" value="1"/>
</dbReference>
<dbReference type="InterPro" id="IPR012296">
    <property type="entry name" value="Nuclease_put_TT1808"/>
</dbReference>
<dbReference type="KEGG" id="tig:THII_0793"/>
<dbReference type="InterPro" id="IPR008538">
    <property type="entry name" value="Uma2"/>
</dbReference>
<dbReference type="HOGENOM" id="CLU_127156_0_0_6"/>
<name>A0A090AJJ2_9GAMM</name>
<evidence type="ECO:0000313" key="3">
    <source>
        <dbReference type="Proteomes" id="UP000031623"/>
    </source>
</evidence>
<proteinExistence type="predicted"/>
<dbReference type="STRING" id="40754.THII_0793"/>
<dbReference type="PANTHER" id="PTHR34107">
    <property type="entry name" value="SLL0198 PROTEIN-RELATED"/>
    <property type="match status" value="1"/>
</dbReference>
<gene>
    <name evidence="2" type="ORF">THII_0793</name>
</gene>
<dbReference type="OrthoDB" id="9799703at2"/>
<evidence type="ECO:0000259" key="1">
    <source>
        <dbReference type="Pfam" id="PF05685"/>
    </source>
</evidence>
<dbReference type="InterPro" id="IPR011335">
    <property type="entry name" value="Restrct_endonuc-II-like"/>
</dbReference>
<reference evidence="2 3" key="1">
    <citation type="journal article" date="2014" name="ISME J.">
        <title>Ecophysiology of Thioploca ingrica as revealed by the complete genome sequence supplemented with proteomic evidence.</title>
        <authorList>
            <person name="Kojima H."/>
            <person name="Ogura Y."/>
            <person name="Yamamoto N."/>
            <person name="Togashi T."/>
            <person name="Mori H."/>
            <person name="Watanabe T."/>
            <person name="Nemoto F."/>
            <person name="Kurokawa K."/>
            <person name="Hayashi T."/>
            <person name="Fukui M."/>
        </authorList>
    </citation>
    <scope>NUCLEOTIDE SEQUENCE [LARGE SCALE GENOMIC DNA]</scope>
</reference>
<dbReference type="Proteomes" id="UP000031623">
    <property type="component" value="Chromosome"/>
</dbReference>
<feature type="domain" description="Putative restriction endonuclease" evidence="1">
    <location>
        <begin position="12"/>
        <end position="154"/>
    </location>
</feature>
<dbReference type="EMBL" id="AP014633">
    <property type="protein sequence ID" value="BAP55090.1"/>
    <property type="molecule type" value="Genomic_DNA"/>
</dbReference>
<evidence type="ECO:0000313" key="2">
    <source>
        <dbReference type="EMBL" id="BAP55090.1"/>
    </source>
</evidence>